<dbReference type="EMBL" id="JAOVQN010000005">
    <property type="protein sequence ID" value="MCU9837571.1"/>
    <property type="molecule type" value="Genomic_DNA"/>
</dbReference>
<sequence length="88" mass="9788">MIAANNGQPLQWPGDELGDALYACYLLNRIEQIVGHEAATACFMMGGYGDAETDARMQRAIRTIADHNRQSAPDRRGAVGLLEKWRLR</sequence>
<evidence type="ECO:0000313" key="1">
    <source>
        <dbReference type="EMBL" id="MCU9837571.1"/>
    </source>
</evidence>
<gene>
    <name evidence="1" type="ORF">OEZ49_07310</name>
</gene>
<reference evidence="1 2" key="1">
    <citation type="submission" date="2022-10" db="EMBL/GenBank/DDBJ databases">
        <title>Ruegeria sp. nov., isolated from ocean surface water.</title>
        <authorList>
            <person name="He W."/>
            <person name="Wang L."/>
            <person name="Zhang D.-F."/>
        </authorList>
    </citation>
    <scope>NUCLEOTIDE SEQUENCE [LARGE SCALE GENOMIC DNA]</scope>
    <source>
        <strain evidence="1 2">WL0004</strain>
    </source>
</reference>
<comment type="caution">
    <text evidence="1">The sequence shown here is derived from an EMBL/GenBank/DDBJ whole genome shotgun (WGS) entry which is preliminary data.</text>
</comment>
<accession>A0ABT2WP03</accession>
<name>A0ABT2WP03_9RHOB</name>
<proteinExistence type="predicted"/>
<keyword evidence="2" id="KW-1185">Reference proteome</keyword>
<organism evidence="1 2">
    <name type="scientific">Ruegeria marisflavi</name>
    <dbReference type="NCBI Taxonomy" id="2984152"/>
    <lineage>
        <taxon>Bacteria</taxon>
        <taxon>Pseudomonadati</taxon>
        <taxon>Pseudomonadota</taxon>
        <taxon>Alphaproteobacteria</taxon>
        <taxon>Rhodobacterales</taxon>
        <taxon>Roseobacteraceae</taxon>
        <taxon>Ruegeria</taxon>
    </lineage>
</organism>
<protein>
    <submittedName>
        <fullName evidence="1">Uncharacterized protein</fullName>
    </submittedName>
</protein>
<evidence type="ECO:0000313" key="2">
    <source>
        <dbReference type="Proteomes" id="UP001321014"/>
    </source>
</evidence>
<dbReference type="RefSeq" id="WP_263387687.1">
    <property type="nucleotide sequence ID" value="NZ_JAOVQN010000005.1"/>
</dbReference>
<dbReference type="Proteomes" id="UP001321014">
    <property type="component" value="Unassembled WGS sequence"/>
</dbReference>